<protein>
    <recommendedName>
        <fullName evidence="4">Aldehyde dehydrogenase</fullName>
    </recommendedName>
</protein>
<dbReference type="InterPro" id="IPR015590">
    <property type="entry name" value="Aldehyde_DH_dom"/>
</dbReference>
<keyword evidence="10" id="KW-1185">Reference proteome</keyword>
<dbReference type="KEGG" id="tsy:THSYN_18120"/>
<evidence type="ECO:0000256" key="2">
    <source>
        <dbReference type="ARBA" id="ARBA00023002"/>
    </source>
</evidence>
<dbReference type="PIRSF" id="PIRSF036492">
    <property type="entry name" value="ALDH"/>
    <property type="match status" value="1"/>
</dbReference>
<dbReference type="PROSITE" id="PS00687">
    <property type="entry name" value="ALDEHYDE_DEHYDR_GLU"/>
    <property type="match status" value="1"/>
</dbReference>
<evidence type="ECO:0000259" key="8">
    <source>
        <dbReference type="Pfam" id="PF00171"/>
    </source>
</evidence>
<dbReference type="GO" id="GO:0005737">
    <property type="term" value="C:cytoplasm"/>
    <property type="evidence" value="ECO:0007669"/>
    <property type="project" value="TreeGrafter"/>
</dbReference>
<evidence type="ECO:0000256" key="7">
    <source>
        <dbReference type="RuleBase" id="RU003345"/>
    </source>
</evidence>
<dbReference type="EMBL" id="CP020370">
    <property type="protein sequence ID" value="AUB82668.1"/>
    <property type="molecule type" value="Genomic_DNA"/>
</dbReference>
<dbReference type="PANTHER" id="PTHR43570">
    <property type="entry name" value="ALDEHYDE DEHYDROGENASE"/>
    <property type="match status" value="1"/>
</dbReference>
<dbReference type="InterPro" id="IPR016163">
    <property type="entry name" value="Ald_DH_C"/>
</dbReference>
<dbReference type="InterPro" id="IPR012394">
    <property type="entry name" value="Aldehyde_DH_NAD(P)"/>
</dbReference>
<proteinExistence type="inferred from homology"/>
<evidence type="ECO:0000313" key="10">
    <source>
        <dbReference type="Proteomes" id="UP000232638"/>
    </source>
</evidence>
<comment type="similarity">
    <text evidence="1 4 7">Belongs to the aldehyde dehydrogenase family.</text>
</comment>
<evidence type="ECO:0000256" key="1">
    <source>
        <dbReference type="ARBA" id="ARBA00009986"/>
    </source>
</evidence>
<evidence type="ECO:0000313" key="9">
    <source>
        <dbReference type="EMBL" id="AUB82668.1"/>
    </source>
</evidence>
<dbReference type="GO" id="GO:0006081">
    <property type="term" value="P:aldehyde metabolic process"/>
    <property type="evidence" value="ECO:0007669"/>
    <property type="project" value="InterPro"/>
</dbReference>
<dbReference type="RefSeq" id="WP_100920386.1">
    <property type="nucleotide sequence ID" value="NZ_CP020370.1"/>
</dbReference>
<accession>A0A2K8UAR1</accession>
<dbReference type="SUPFAM" id="SSF53720">
    <property type="entry name" value="ALDH-like"/>
    <property type="match status" value="1"/>
</dbReference>
<dbReference type="Gene3D" id="3.40.309.10">
    <property type="entry name" value="Aldehyde Dehydrogenase, Chain A, domain 2"/>
    <property type="match status" value="1"/>
</dbReference>
<sequence>MESSALTLAQCLELQRAAHRANPYPDLEQRKGDLAALHRFLKENEAAIIEAIDADFGVRPATETRLSELFPVRQGIRDTIGHIAKWMRPQRRAVDHLAFPGASNRVVPQPLGVVGVMVPWNFPIFLSFGPLVDILAAGNHAMVKMSDRSVHLARLLIEVFPRYLPTGKVAFFEDLGRGPEFSKLPFDHLLFTGSSGVGRAVMASAAANLCPVTLELGGKAPAVVAPDFPLATAAERILWAKCMNAGQVCVNVDYLFLPEASIEAFVAHARRLVAERFPDLNGPDYTTIIDQPAFDRLVATLEDAKARGATVINLAPDQQPDASRRKLAPHIVLGVSDEMTIMKEEIFGPLLPVKPYREAEEVIAYVNAHDRPLAFYPFTNDKRLAERYITEVLSGSVGVNEAIVQVGQHDLPFGGVGASGMGHYHGYEGFLTFSKLRPVFRQARISSIQAVLQPPYGRLAKFALDWMFRLRG</sequence>
<keyword evidence="2 4" id="KW-0560">Oxidoreductase</keyword>
<feature type="active site" evidence="5 6">
    <location>
        <position position="215"/>
    </location>
</feature>
<dbReference type="GO" id="GO:0004029">
    <property type="term" value="F:aldehyde dehydrogenase (NAD+) activity"/>
    <property type="evidence" value="ECO:0007669"/>
    <property type="project" value="TreeGrafter"/>
</dbReference>
<dbReference type="InterPro" id="IPR016161">
    <property type="entry name" value="Ald_DH/histidinol_DH"/>
</dbReference>
<evidence type="ECO:0000256" key="6">
    <source>
        <dbReference type="PROSITE-ProRule" id="PRU10007"/>
    </source>
</evidence>
<reference evidence="9 10" key="1">
    <citation type="submission" date="2017-03" db="EMBL/GenBank/DDBJ databases">
        <title>Complete genome sequence of Candidatus 'Thiodictyon syntrophicum' sp. nov. strain Cad16T, a photolithoautotroph purple sulfur bacterium isolated from an alpine meromictic lake.</title>
        <authorList>
            <person name="Luedin S.M."/>
            <person name="Pothier J.F."/>
            <person name="Danza F."/>
            <person name="Storelli N."/>
            <person name="Wittwer M."/>
            <person name="Tonolla M."/>
        </authorList>
    </citation>
    <scope>NUCLEOTIDE SEQUENCE [LARGE SCALE GENOMIC DNA]</scope>
    <source>
        <strain evidence="9 10">Cad16T</strain>
    </source>
</reference>
<dbReference type="Gene3D" id="3.40.605.10">
    <property type="entry name" value="Aldehyde Dehydrogenase, Chain A, domain 1"/>
    <property type="match status" value="1"/>
</dbReference>
<evidence type="ECO:0000256" key="5">
    <source>
        <dbReference type="PIRSR" id="PIRSR036492-1"/>
    </source>
</evidence>
<dbReference type="CDD" id="cd07133">
    <property type="entry name" value="ALDH_CALDH_CalB"/>
    <property type="match status" value="1"/>
</dbReference>
<feature type="active site" evidence="5">
    <location>
        <position position="249"/>
    </location>
</feature>
<dbReference type="Pfam" id="PF00171">
    <property type="entry name" value="Aldedh"/>
    <property type="match status" value="1"/>
</dbReference>
<dbReference type="OrthoDB" id="9812625at2"/>
<gene>
    <name evidence="9" type="ORF">THSYN_18120</name>
</gene>
<evidence type="ECO:0000256" key="4">
    <source>
        <dbReference type="PIRNR" id="PIRNR036492"/>
    </source>
</evidence>
<evidence type="ECO:0000256" key="3">
    <source>
        <dbReference type="ARBA" id="ARBA00023027"/>
    </source>
</evidence>
<dbReference type="Proteomes" id="UP000232638">
    <property type="component" value="Chromosome"/>
</dbReference>
<organism evidence="9 10">
    <name type="scientific">Candidatus Thiodictyon syntrophicum</name>
    <dbReference type="NCBI Taxonomy" id="1166950"/>
    <lineage>
        <taxon>Bacteria</taxon>
        <taxon>Pseudomonadati</taxon>
        <taxon>Pseudomonadota</taxon>
        <taxon>Gammaproteobacteria</taxon>
        <taxon>Chromatiales</taxon>
        <taxon>Chromatiaceae</taxon>
        <taxon>Thiodictyon</taxon>
    </lineage>
</organism>
<dbReference type="InterPro" id="IPR016162">
    <property type="entry name" value="Ald_DH_N"/>
</dbReference>
<name>A0A2K8UAR1_9GAMM</name>
<feature type="domain" description="Aldehyde dehydrogenase" evidence="8">
    <location>
        <begin position="24"/>
        <end position="437"/>
    </location>
</feature>
<dbReference type="AlphaFoldDB" id="A0A2K8UAR1"/>
<dbReference type="InterPro" id="IPR029510">
    <property type="entry name" value="Ald_DH_CS_GLU"/>
</dbReference>
<keyword evidence="3" id="KW-0520">NAD</keyword>
<dbReference type="PANTHER" id="PTHR43570:SF20">
    <property type="entry name" value="ALDEHYDE DEHYDROGENASE ALDX-RELATED"/>
    <property type="match status" value="1"/>
</dbReference>